<keyword evidence="3" id="KW-0963">Cytoplasm</keyword>
<dbReference type="KEGG" id="pmrn:116950604"/>
<evidence type="ECO:0000256" key="2">
    <source>
        <dbReference type="ARBA" id="ARBA00009345"/>
    </source>
</evidence>
<dbReference type="PANTHER" id="PTHR10901">
    <property type="entry name" value="TROPOMODULIN"/>
    <property type="match status" value="1"/>
</dbReference>
<evidence type="ECO:0000256" key="1">
    <source>
        <dbReference type="ARBA" id="ARBA00004245"/>
    </source>
</evidence>
<feature type="compositionally biased region" description="Basic and acidic residues" evidence="6">
    <location>
        <begin position="51"/>
        <end position="66"/>
    </location>
</feature>
<evidence type="ECO:0000256" key="6">
    <source>
        <dbReference type="SAM" id="MobiDB-lite"/>
    </source>
</evidence>
<dbReference type="GO" id="GO:0007015">
    <property type="term" value="P:actin filament organization"/>
    <property type="evidence" value="ECO:0007669"/>
    <property type="project" value="TreeGrafter"/>
</dbReference>
<dbReference type="FunFam" id="3.80.10.10:FF:000006">
    <property type="entry name" value="Tropomodulin 2"/>
    <property type="match status" value="1"/>
</dbReference>
<sequence>MATSLLKNMEKYRDVDEDQLLGDLTEDELQRLTDELEEMDPENVGLPAGMRQKDQTKKEPTGPFKRDDLLAHLEKEAKEVEDKEDLVPFTGEKKGKAYIAPDKPYHPLDDKVTLEPELEEALSSASEAEICDIAAILGMYTLMSNKQYYEALGSSTIVNKEGLNSVVKPDEYKSVPDEPPNPTDVDTTLEKVKSNDSSVDEINLNNIQNIPVHVLKEYAEALKDNTHVKKFSIVATKSNDPVAFALAEALAVNRSLKSLNLESNFMTGAGILAIVESLKDNDSLTELKIDNQRQQLGNQVEMRIAEMLEGNQTLLKFGYHFMQQGPRTRASMAITKNNDLVRRKRIGVPTSPTGV</sequence>
<dbReference type="InterPro" id="IPR004934">
    <property type="entry name" value="TMOD"/>
</dbReference>
<evidence type="ECO:0000256" key="3">
    <source>
        <dbReference type="ARBA" id="ARBA00022490"/>
    </source>
</evidence>
<name>A0AAJ7TWR1_PETMA</name>
<keyword evidence="5" id="KW-0206">Cytoskeleton</keyword>
<dbReference type="Proteomes" id="UP001318040">
    <property type="component" value="Chromosome 40"/>
</dbReference>
<dbReference type="GO" id="GO:0005523">
    <property type="term" value="F:tropomyosin binding"/>
    <property type="evidence" value="ECO:0007669"/>
    <property type="project" value="InterPro"/>
</dbReference>
<dbReference type="GO" id="GO:0030239">
    <property type="term" value="P:myofibril assembly"/>
    <property type="evidence" value="ECO:0007669"/>
    <property type="project" value="TreeGrafter"/>
</dbReference>
<dbReference type="InterPro" id="IPR032675">
    <property type="entry name" value="LRR_dom_sf"/>
</dbReference>
<dbReference type="PANTHER" id="PTHR10901:SF8">
    <property type="entry name" value="TROPOMODULIN-1"/>
    <property type="match status" value="1"/>
</dbReference>
<dbReference type="GeneID" id="116950604"/>
<dbReference type="Gene3D" id="3.80.10.10">
    <property type="entry name" value="Ribonuclease Inhibitor"/>
    <property type="match status" value="1"/>
</dbReference>
<evidence type="ECO:0000256" key="5">
    <source>
        <dbReference type="ARBA" id="ARBA00023212"/>
    </source>
</evidence>
<protein>
    <submittedName>
        <fullName evidence="8">Tropomodulin-1-like</fullName>
    </submittedName>
</protein>
<keyword evidence="4" id="KW-0009">Actin-binding</keyword>
<dbReference type="SUPFAM" id="SSF52047">
    <property type="entry name" value="RNI-like"/>
    <property type="match status" value="1"/>
</dbReference>
<organism evidence="7 8">
    <name type="scientific">Petromyzon marinus</name>
    <name type="common">Sea lamprey</name>
    <dbReference type="NCBI Taxonomy" id="7757"/>
    <lineage>
        <taxon>Eukaryota</taxon>
        <taxon>Metazoa</taxon>
        <taxon>Chordata</taxon>
        <taxon>Craniata</taxon>
        <taxon>Vertebrata</taxon>
        <taxon>Cyclostomata</taxon>
        <taxon>Hyperoartia</taxon>
        <taxon>Petromyzontiformes</taxon>
        <taxon>Petromyzontidae</taxon>
        <taxon>Petromyzon</taxon>
    </lineage>
</organism>
<evidence type="ECO:0000256" key="4">
    <source>
        <dbReference type="ARBA" id="ARBA00023203"/>
    </source>
</evidence>
<reference evidence="8" key="1">
    <citation type="submission" date="2025-08" db="UniProtKB">
        <authorList>
            <consortium name="RefSeq"/>
        </authorList>
    </citation>
    <scope>IDENTIFICATION</scope>
    <source>
        <tissue evidence="8">Sperm</tissue>
    </source>
</reference>
<dbReference type="RefSeq" id="XP_032824400.1">
    <property type="nucleotide sequence ID" value="XM_032968509.1"/>
</dbReference>
<comment type="subcellular location">
    <subcellularLocation>
        <location evidence="1">Cytoplasm</location>
        <location evidence="1">Cytoskeleton</location>
    </subcellularLocation>
</comment>
<dbReference type="GO" id="GO:0006936">
    <property type="term" value="P:muscle contraction"/>
    <property type="evidence" value="ECO:0007669"/>
    <property type="project" value="TreeGrafter"/>
</dbReference>
<evidence type="ECO:0000313" key="7">
    <source>
        <dbReference type="Proteomes" id="UP001318040"/>
    </source>
</evidence>
<evidence type="ECO:0000313" key="8">
    <source>
        <dbReference type="RefSeq" id="XP_032824400.1"/>
    </source>
</evidence>
<dbReference type="GO" id="GO:0003779">
    <property type="term" value="F:actin binding"/>
    <property type="evidence" value="ECO:0007669"/>
    <property type="project" value="UniProtKB-KW"/>
</dbReference>
<feature type="region of interest" description="Disordered" evidence="6">
    <location>
        <begin position="35"/>
        <end position="66"/>
    </location>
</feature>
<dbReference type="Pfam" id="PF03250">
    <property type="entry name" value="Tropomodulin"/>
    <property type="match status" value="1"/>
</dbReference>
<proteinExistence type="inferred from homology"/>
<keyword evidence="7" id="KW-1185">Reference proteome</keyword>
<accession>A0AAJ7TWR1</accession>
<dbReference type="GO" id="GO:0051694">
    <property type="term" value="P:pointed-end actin filament capping"/>
    <property type="evidence" value="ECO:0007669"/>
    <property type="project" value="InterPro"/>
</dbReference>
<dbReference type="AlphaFoldDB" id="A0AAJ7TWR1"/>
<dbReference type="GO" id="GO:0005865">
    <property type="term" value="C:striated muscle thin filament"/>
    <property type="evidence" value="ECO:0007669"/>
    <property type="project" value="TreeGrafter"/>
</dbReference>
<comment type="similarity">
    <text evidence="2">Belongs to the tropomodulin family.</text>
</comment>
<gene>
    <name evidence="8" type="primary">LOC116950604</name>
</gene>